<organism evidence="1 2">
    <name type="scientific">Streptomyces filamentosus</name>
    <name type="common">Streptomyces roseosporus</name>
    <dbReference type="NCBI Taxonomy" id="67294"/>
    <lineage>
        <taxon>Bacteria</taxon>
        <taxon>Bacillati</taxon>
        <taxon>Actinomycetota</taxon>
        <taxon>Actinomycetes</taxon>
        <taxon>Kitasatosporales</taxon>
        <taxon>Streptomycetaceae</taxon>
        <taxon>Streptomyces</taxon>
    </lineage>
</organism>
<gene>
    <name evidence="1" type="ORF">GCM10017667_38980</name>
</gene>
<dbReference type="Proteomes" id="UP000632849">
    <property type="component" value="Unassembled WGS sequence"/>
</dbReference>
<name>A0A919BQD1_STRFL</name>
<evidence type="ECO:0000313" key="2">
    <source>
        <dbReference type="Proteomes" id="UP000632849"/>
    </source>
</evidence>
<dbReference type="AlphaFoldDB" id="A0A919BQD1"/>
<proteinExistence type="predicted"/>
<dbReference type="RefSeq" id="WP_229915505.1">
    <property type="nucleotide sequence ID" value="NZ_BNBE01000002.1"/>
</dbReference>
<keyword evidence="2" id="KW-1185">Reference proteome</keyword>
<sequence>MTGNLAVVLPIGEDEGIDLGPWAEWLRTQLVEDWRPGEWDSENLLFTGDFENPSTAAWRCLTEACASVDKVRHRRCKTCDRAFQASGMSADEFHKTFVPTANRRFTEVEACVVERDGKRCARERATWGLCRSHVTRWIAASRTNKNLFAGTLEEWIRDVAEPFAGRARCLVKGCELEGWPGQGLCRIHTPRWKAHRQENDTADLATWVEHEPPYLATHQFSLAPLGPVARLEVLYMLQQREARNQKIEPSAIRAVVQRLAGVESVLTADRERVDATGWKAANSAAHLRELVWAIERGHERFLGIEPTDKLVWDMTAVGHQSAYRKAGPPGVRASKVDFSTIKQVWLREAAMEWARSTRPNSKRFRHHVPACLVASNALGRLPGGGMDPAALRFGDMTAVVEDFRRLTDDEGEPRNNKYPAISSPDCSPCWTSAAARASFRTSLAASAGMRRIGSWWMSRTRTRSARPCRSR</sequence>
<comment type="caution">
    <text evidence="1">The sequence shown here is derived from an EMBL/GenBank/DDBJ whole genome shotgun (WGS) entry which is preliminary data.</text>
</comment>
<protein>
    <submittedName>
        <fullName evidence="1">Uncharacterized protein</fullName>
    </submittedName>
</protein>
<accession>A0A919BQD1</accession>
<reference evidence="1" key="1">
    <citation type="journal article" date="2014" name="Int. J. Syst. Evol. Microbiol.">
        <title>Complete genome sequence of Corynebacterium casei LMG S-19264T (=DSM 44701T), isolated from a smear-ripened cheese.</title>
        <authorList>
            <consortium name="US DOE Joint Genome Institute (JGI-PGF)"/>
            <person name="Walter F."/>
            <person name="Albersmeier A."/>
            <person name="Kalinowski J."/>
            <person name="Ruckert C."/>
        </authorList>
    </citation>
    <scope>NUCLEOTIDE SEQUENCE</scope>
    <source>
        <strain evidence="1">JCM 4122</strain>
    </source>
</reference>
<evidence type="ECO:0000313" key="1">
    <source>
        <dbReference type="EMBL" id="GHG04638.1"/>
    </source>
</evidence>
<reference evidence="1" key="2">
    <citation type="submission" date="2020-09" db="EMBL/GenBank/DDBJ databases">
        <authorList>
            <person name="Sun Q."/>
            <person name="Ohkuma M."/>
        </authorList>
    </citation>
    <scope>NUCLEOTIDE SEQUENCE</scope>
    <source>
        <strain evidence="1">JCM 4122</strain>
    </source>
</reference>
<dbReference type="EMBL" id="BNBE01000002">
    <property type="protein sequence ID" value="GHG04638.1"/>
    <property type="molecule type" value="Genomic_DNA"/>
</dbReference>